<comment type="caution">
    <text evidence="1">The sequence shown here is derived from an EMBL/GenBank/DDBJ whole genome shotgun (WGS) entry which is preliminary data.</text>
</comment>
<evidence type="ECO:0000313" key="2">
    <source>
        <dbReference type="Proteomes" id="UP001055811"/>
    </source>
</evidence>
<proteinExistence type="predicted"/>
<reference evidence="1 2" key="2">
    <citation type="journal article" date="2022" name="Mol. Ecol. Resour.">
        <title>The genomes of chicory, endive, great burdock and yacon provide insights into Asteraceae paleo-polyploidization history and plant inulin production.</title>
        <authorList>
            <person name="Fan W."/>
            <person name="Wang S."/>
            <person name="Wang H."/>
            <person name="Wang A."/>
            <person name="Jiang F."/>
            <person name="Liu H."/>
            <person name="Zhao H."/>
            <person name="Xu D."/>
            <person name="Zhang Y."/>
        </authorList>
    </citation>
    <scope>NUCLEOTIDE SEQUENCE [LARGE SCALE GENOMIC DNA]</scope>
    <source>
        <strain evidence="2">cv. Punajuju</strain>
        <tissue evidence="1">Leaves</tissue>
    </source>
</reference>
<name>A0ACB9GXQ0_CICIN</name>
<accession>A0ACB9GXQ0</accession>
<evidence type="ECO:0000313" key="1">
    <source>
        <dbReference type="EMBL" id="KAI3787745.1"/>
    </source>
</evidence>
<dbReference type="EMBL" id="CM042009">
    <property type="protein sequence ID" value="KAI3787745.1"/>
    <property type="molecule type" value="Genomic_DNA"/>
</dbReference>
<sequence length="168" mass="19267">MHDESKTDDNFGSLGICHRLFNFIINSFLIRRFTSPHGYRSQAHEDNNQDHDLISHHGHDTGPEIQVEFRHINGSTANRRNNGSDNILVQENGNTTLTRRKTDSQDQRNGNGDRENVQKKTSLTIIDGEKLPGRKHHLLNVASNINEKADDFIRSRKEAMEKKLINDM</sequence>
<organism evidence="1 2">
    <name type="scientific">Cichorium intybus</name>
    <name type="common">Chicory</name>
    <dbReference type="NCBI Taxonomy" id="13427"/>
    <lineage>
        <taxon>Eukaryota</taxon>
        <taxon>Viridiplantae</taxon>
        <taxon>Streptophyta</taxon>
        <taxon>Embryophyta</taxon>
        <taxon>Tracheophyta</taxon>
        <taxon>Spermatophyta</taxon>
        <taxon>Magnoliopsida</taxon>
        <taxon>eudicotyledons</taxon>
        <taxon>Gunneridae</taxon>
        <taxon>Pentapetalae</taxon>
        <taxon>asterids</taxon>
        <taxon>campanulids</taxon>
        <taxon>Asterales</taxon>
        <taxon>Asteraceae</taxon>
        <taxon>Cichorioideae</taxon>
        <taxon>Cichorieae</taxon>
        <taxon>Cichoriinae</taxon>
        <taxon>Cichorium</taxon>
    </lineage>
</organism>
<reference evidence="2" key="1">
    <citation type="journal article" date="2022" name="Mol. Ecol. Resour.">
        <title>The genomes of chicory, endive, great burdock and yacon provide insights into Asteraceae palaeo-polyploidization history and plant inulin production.</title>
        <authorList>
            <person name="Fan W."/>
            <person name="Wang S."/>
            <person name="Wang H."/>
            <person name="Wang A."/>
            <person name="Jiang F."/>
            <person name="Liu H."/>
            <person name="Zhao H."/>
            <person name="Xu D."/>
            <person name="Zhang Y."/>
        </authorList>
    </citation>
    <scope>NUCLEOTIDE SEQUENCE [LARGE SCALE GENOMIC DNA]</scope>
    <source>
        <strain evidence="2">cv. Punajuju</strain>
    </source>
</reference>
<dbReference type="Proteomes" id="UP001055811">
    <property type="component" value="Linkage Group LG01"/>
</dbReference>
<keyword evidence="2" id="KW-1185">Reference proteome</keyword>
<gene>
    <name evidence="1" type="ORF">L2E82_00129</name>
</gene>
<protein>
    <submittedName>
        <fullName evidence="1">Uncharacterized protein</fullName>
    </submittedName>
</protein>